<dbReference type="GO" id="GO:0016413">
    <property type="term" value="F:O-acetyltransferase activity"/>
    <property type="evidence" value="ECO:0007669"/>
    <property type="project" value="InterPro"/>
</dbReference>
<evidence type="ECO:0000256" key="6">
    <source>
        <dbReference type="ARBA" id="ARBA00023136"/>
    </source>
</evidence>
<keyword evidence="4" id="KW-0735">Signal-anchor</keyword>
<comment type="subcellular location">
    <subcellularLocation>
        <location evidence="1">Membrane</location>
        <topology evidence="1">Single-pass membrane protein</topology>
    </subcellularLocation>
</comment>
<feature type="domain" description="Trichome birefringence-like C-terminal" evidence="8">
    <location>
        <begin position="128"/>
        <end position="414"/>
    </location>
</feature>
<comment type="caution">
    <text evidence="10">The sequence shown here is derived from an EMBL/GenBank/DDBJ whole genome shotgun (WGS) entry which is preliminary data.</text>
</comment>
<evidence type="ECO:0000256" key="2">
    <source>
        <dbReference type="ARBA" id="ARBA00007727"/>
    </source>
</evidence>
<dbReference type="InterPro" id="IPR029962">
    <property type="entry name" value="TBL"/>
</dbReference>
<dbReference type="GO" id="GO:0016020">
    <property type="term" value="C:membrane"/>
    <property type="evidence" value="ECO:0007669"/>
    <property type="project" value="UniProtKB-SubCell"/>
</dbReference>
<comment type="similarity">
    <text evidence="2">Belongs to the PC-esterase family. TBL subfamily.</text>
</comment>
<dbReference type="Pfam" id="PF14416">
    <property type="entry name" value="PMR5N"/>
    <property type="match status" value="1"/>
</dbReference>
<gene>
    <name evidence="10" type="ORF">RND81_10G127200</name>
</gene>
<dbReference type="InterPro" id="IPR025846">
    <property type="entry name" value="TBL_N"/>
</dbReference>
<protein>
    <recommendedName>
        <fullName evidence="12">Trichome birefringence-like N-terminal domain-containing protein</fullName>
    </recommendedName>
</protein>
<evidence type="ECO:0000256" key="3">
    <source>
        <dbReference type="ARBA" id="ARBA00022692"/>
    </source>
</evidence>
<reference evidence="10" key="1">
    <citation type="submission" date="2024-03" db="EMBL/GenBank/DDBJ databases">
        <title>WGS assembly of Saponaria officinalis var. Norfolk2.</title>
        <authorList>
            <person name="Jenkins J."/>
            <person name="Shu S."/>
            <person name="Grimwood J."/>
            <person name="Barry K."/>
            <person name="Goodstein D."/>
            <person name="Schmutz J."/>
            <person name="Leebens-Mack J."/>
            <person name="Osbourn A."/>
        </authorList>
    </citation>
    <scope>NUCLEOTIDE SEQUENCE [LARGE SCALE GENOMIC DNA]</scope>
    <source>
        <strain evidence="10">JIC</strain>
    </source>
</reference>
<organism evidence="10 11">
    <name type="scientific">Saponaria officinalis</name>
    <name type="common">Common soapwort</name>
    <name type="synonym">Lychnis saponaria</name>
    <dbReference type="NCBI Taxonomy" id="3572"/>
    <lineage>
        <taxon>Eukaryota</taxon>
        <taxon>Viridiplantae</taxon>
        <taxon>Streptophyta</taxon>
        <taxon>Embryophyta</taxon>
        <taxon>Tracheophyta</taxon>
        <taxon>Spermatophyta</taxon>
        <taxon>Magnoliopsida</taxon>
        <taxon>eudicotyledons</taxon>
        <taxon>Gunneridae</taxon>
        <taxon>Pentapetalae</taxon>
        <taxon>Caryophyllales</taxon>
        <taxon>Caryophyllaceae</taxon>
        <taxon>Caryophylleae</taxon>
        <taxon>Saponaria</taxon>
    </lineage>
</organism>
<proteinExistence type="inferred from homology"/>
<sequence length="420" mass="49252">MEQNSNNNNNNKTQQKPKINPKIVLQILLPIILFTTISIQLSKNLCFKNNPTIDLLLLDQQVIKNNKNPNPKPEKCDLFSGKWVRNPEGPYYTNNSCGWIQEHQNCMKYERPDIEFMKWKWKPNDCDLPIFDGKKFMEIVKGKSLGFVGDSVARNHLQSLVCLLSQVESPIDISNTNDDNFRRWHFKSYNLTLAILWSPYLVKTLENDPHNKTGKTFYGLYLDEPDDVWKTQIHDFNYIIISAGHWFFRPIIYYQNRQFMGCRYCEIDNLTEYSLTFGYRNAFRTAFRAILEEGYKGVVYMRTFAPSHFEGGDWEHGGDCLMKRPYNSSEVNLDGENLDLYKAQMEEFVEARKLGERRGLKFRLLDMTRIMLMRPDGHPSTYGRPAKYNGIWPSDCVHWCLPGPIDTWNDFLLELLRTEG</sequence>
<dbReference type="PANTHER" id="PTHR32285:SF48">
    <property type="entry name" value="PROTEIN TRICHOME BIREFRINGENCE-LIKE 19"/>
    <property type="match status" value="1"/>
</dbReference>
<accession>A0AAW1I3V2</accession>
<evidence type="ECO:0000313" key="11">
    <source>
        <dbReference type="Proteomes" id="UP001443914"/>
    </source>
</evidence>
<feature type="domain" description="Trichome birefringence-like N-terminal" evidence="9">
    <location>
        <begin position="74"/>
        <end position="127"/>
    </location>
</feature>
<dbReference type="Proteomes" id="UP001443914">
    <property type="component" value="Unassembled WGS sequence"/>
</dbReference>
<evidence type="ECO:0000313" key="10">
    <source>
        <dbReference type="EMBL" id="KAK9683260.1"/>
    </source>
</evidence>
<keyword evidence="6 7" id="KW-0472">Membrane</keyword>
<dbReference type="Pfam" id="PF13839">
    <property type="entry name" value="PC-Esterase"/>
    <property type="match status" value="1"/>
</dbReference>
<evidence type="ECO:0000256" key="4">
    <source>
        <dbReference type="ARBA" id="ARBA00022968"/>
    </source>
</evidence>
<keyword evidence="11" id="KW-1185">Reference proteome</keyword>
<evidence type="ECO:0000256" key="1">
    <source>
        <dbReference type="ARBA" id="ARBA00004167"/>
    </source>
</evidence>
<evidence type="ECO:0000259" key="9">
    <source>
        <dbReference type="Pfam" id="PF14416"/>
    </source>
</evidence>
<evidence type="ECO:0000259" key="8">
    <source>
        <dbReference type="Pfam" id="PF13839"/>
    </source>
</evidence>
<feature type="transmembrane region" description="Helical" evidence="7">
    <location>
        <begin position="23"/>
        <end position="41"/>
    </location>
</feature>
<evidence type="ECO:0000256" key="7">
    <source>
        <dbReference type="SAM" id="Phobius"/>
    </source>
</evidence>
<name>A0AAW1I3V2_SAPOF</name>
<dbReference type="PANTHER" id="PTHR32285">
    <property type="entry name" value="PROTEIN TRICHOME BIREFRINGENCE-LIKE 9-RELATED"/>
    <property type="match status" value="1"/>
</dbReference>
<evidence type="ECO:0000256" key="5">
    <source>
        <dbReference type="ARBA" id="ARBA00022989"/>
    </source>
</evidence>
<keyword evidence="5 7" id="KW-1133">Transmembrane helix</keyword>
<dbReference type="EMBL" id="JBDFQZ010000010">
    <property type="protein sequence ID" value="KAK9683260.1"/>
    <property type="molecule type" value="Genomic_DNA"/>
</dbReference>
<dbReference type="InterPro" id="IPR026057">
    <property type="entry name" value="TBL_C"/>
</dbReference>
<dbReference type="AlphaFoldDB" id="A0AAW1I3V2"/>
<evidence type="ECO:0008006" key="12">
    <source>
        <dbReference type="Google" id="ProtNLM"/>
    </source>
</evidence>
<keyword evidence="3 7" id="KW-0812">Transmembrane</keyword>
<dbReference type="GO" id="GO:0005794">
    <property type="term" value="C:Golgi apparatus"/>
    <property type="evidence" value="ECO:0007669"/>
    <property type="project" value="TreeGrafter"/>
</dbReference>